<dbReference type="EMBL" id="QPKB01000010">
    <property type="protein sequence ID" value="RWR93825.1"/>
    <property type="molecule type" value="Genomic_DNA"/>
</dbReference>
<dbReference type="Pfam" id="PF00201">
    <property type="entry name" value="UDPGT"/>
    <property type="match status" value="1"/>
</dbReference>
<evidence type="ECO:0000313" key="5">
    <source>
        <dbReference type="Proteomes" id="UP000283530"/>
    </source>
</evidence>
<name>A0A3S3P5I0_9MAGN</name>
<dbReference type="FunFam" id="3.40.50.2000:FF:000056">
    <property type="entry name" value="Glycosyltransferase"/>
    <property type="match status" value="1"/>
</dbReference>
<dbReference type="Gene3D" id="3.40.50.2000">
    <property type="entry name" value="Glycogen Phosphorylase B"/>
    <property type="match status" value="3"/>
</dbReference>
<keyword evidence="3" id="KW-0328">Glycosyltransferase</keyword>
<evidence type="ECO:0000256" key="1">
    <source>
        <dbReference type="ARBA" id="ARBA00009995"/>
    </source>
</evidence>
<dbReference type="PANTHER" id="PTHR48047:SF182">
    <property type="entry name" value="GLYCOSYLTRANSFERASE"/>
    <property type="match status" value="1"/>
</dbReference>
<dbReference type="OrthoDB" id="5835829at2759"/>
<dbReference type="GO" id="GO:0035251">
    <property type="term" value="F:UDP-glucosyltransferase activity"/>
    <property type="evidence" value="ECO:0007669"/>
    <property type="project" value="TreeGrafter"/>
</dbReference>
<dbReference type="AlphaFoldDB" id="A0A3S3P5I0"/>
<sequence>MAQGRIIPMVDMARLFAKRGVLATIITTPFNAARMKTTVDQVIESGLPIQQIQLPFPSREAGLPDGCENFDSIPSLARLARKTSRTVLRRDSACPKLYNFRYVPPMDNEDSPQTRDTKACVPGRCCFALLFAHNLHQYRPFESVASEHEPFVVLGLHHRIEITKAQCPIEIVGQSYFDILSNRIQEADCTSYGVVSNSFYELEPDELEPEYVEKYQKAIGKKVWTIGPVSLCNKETSDKAARGNKASISESQCLTWLNSKEENYVVYACFGSASYVFPSQLMEIGLGLEASNQPFIWVIRRSNDMSTEVENWLDGLVERVQARSLIIRGWAPQMLILSHPVIGGFLTHCGWNSTSEGICAGVQMVTLPIFSEQF</sequence>
<dbReference type="InterPro" id="IPR035595">
    <property type="entry name" value="UDP_glycos_trans_CS"/>
</dbReference>
<proteinExistence type="inferred from homology"/>
<reference evidence="4 5" key="1">
    <citation type="journal article" date="2019" name="Nat. Plants">
        <title>Stout camphor tree genome fills gaps in understanding of flowering plant genome evolution.</title>
        <authorList>
            <person name="Chaw S.M."/>
            <person name="Liu Y.C."/>
            <person name="Wu Y.W."/>
            <person name="Wang H.Y."/>
            <person name="Lin C.I."/>
            <person name="Wu C.S."/>
            <person name="Ke H.M."/>
            <person name="Chang L.Y."/>
            <person name="Hsu C.Y."/>
            <person name="Yang H.T."/>
            <person name="Sudianto E."/>
            <person name="Hsu M.H."/>
            <person name="Wu K.P."/>
            <person name="Wang L.N."/>
            <person name="Leebens-Mack J.H."/>
            <person name="Tsai I.J."/>
        </authorList>
    </citation>
    <scope>NUCLEOTIDE SEQUENCE [LARGE SCALE GENOMIC DNA]</scope>
    <source>
        <strain evidence="5">cv. Chaw 1501</strain>
        <tissue evidence="4">Young leaves</tissue>
    </source>
</reference>
<dbReference type="Proteomes" id="UP000283530">
    <property type="component" value="Unassembled WGS sequence"/>
</dbReference>
<organism evidence="4 5">
    <name type="scientific">Cinnamomum micranthum f. kanehirae</name>
    <dbReference type="NCBI Taxonomy" id="337451"/>
    <lineage>
        <taxon>Eukaryota</taxon>
        <taxon>Viridiplantae</taxon>
        <taxon>Streptophyta</taxon>
        <taxon>Embryophyta</taxon>
        <taxon>Tracheophyta</taxon>
        <taxon>Spermatophyta</taxon>
        <taxon>Magnoliopsida</taxon>
        <taxon>Magnoliidae</taxon>
        <taxon>Laurales</taxon>
        <taxon>Lauraceae</taxon>
        <taxon>Cinnamomum</taxon>
    </lineage>
</organism>
<evidence type="ECO:0000313" key="4">
    <source>
        <dbReference type="EMBL" id="RWR93825.1"/>
    </source>
</evidence>
<dbReference type="InterPro" id="IPR002213">
    <property type="entry name" value="UDP_glucos_trans"/>
</dbReference>
<keyword evidence="5" id="KW-1185">Reference proteome</keyword>
<dbReference type="PANTHER" id="PTHR48047">
    <property type="entry name" value="GLYCOSYLTRANSFERASE"/>
    <property type="match status" value="1"/>
</dbReference>
<dbReference type="PROSITE" id="PS00375">
    <property type="entry name" value="UDPGT"/>
    <property type="match status" value="1"/>
</dbReference>
<accession>A0A3S3P5I0</accession>
<comment type="similarity">
    <text evidence="1 3">Belongs to the UDP-glycosyltransferase family.</text>
</comment>
<dbReference type="CDD" id="cd03784">
    <property type="entry name" value="GT1_Gtf-like"/>
    <property type="match status" value="1"/>
</dbReference>
<evidence type="ECO:0000256" key="2">
    <source>
        <dbReference type="ARBA" id="ARBA00022679"/>
    </source>
</evidence>
<dbReference type="SUPFAM" id="SSF53756">
    <property type="entry name" value="UDP-Glycosyltransferase/glycogen phosphorylase"/>
    <property type="match status" value="1"/>
</dbReference>
<dbReference type="STRING" id="337451.A0A3S3P5I0"/>
<protein>
    <submittedName>
        <fullName evidence="4">UDP-glycosyltransferase 73D1</fullName>
    </submittedName>
</protein>
<comment type="caution">
    <text evidence="4">The sequence shown here is derived from an EMBL/GenBank/DDBJ whole genome shotgun (WGS) entry which is preliminary data.</text>
</comment>
<gene>
    <name evidence="4" type="ORF">CKAN_02310100</name>
</gene>
<keyword evidence="2 3" id="KW-0808">Transferase</keyword>
<evidence type="ECO:0000256" key="3">
    <source>
        <dbReference type="RuleBase" id="RU003718"/>
    </source>
</evidence>